<reference evidence="2 3" key="1">
    <citation type="journal article" date="2012" name="Stand. Genomic Sci.">
        <title>Complete genome sequence of Terriglobus saanensis type strain SP1PR4(T), an Acidobacteria from tundra soil.</title>
        <authorList>
            <person name="Rawat S.R."/>
            <person name="Mannisto M.K."/>
            <person name="Starovoytov V."/>
            <person name="Goodwin L."/>
            <person name="Nolan M."/>
            <person name="Hauser L."/>
            <person name="Land M."/>
            <person name="Davenport K.W."/>
            <person name="Woyke T."/>
            <person name="Haggblom M.M."/>
        </authorList>
    </citation>
    <scope>NUCLEOTIDE SEQUENCE</scope>
    <source>
        <strain evidence="3">ATCC BAA-1853 / DSM 23119 / SP1PR4</strain>
    </source>
</reference>
<keyword evidence="3" id="KW-1185">Reference proteome</keyword>
<dbReference type="KEGG" id="tsa:AciPR4_3893"/>
<sequence>MARVALQVKNIASLVLATIASGASGLAVHWFFDAAGKPWGVPATVLVICLGGQLALIFVESKEEEELSLGRTKRIELGKRSIELDQKIATKMQEAIDSGHLDQVLELDELRKKING</sequence>
<dbReference type="Proteomes" id="UP000006844">
    <property type="component" value="Chromosome"/>
</dbReference>
<feature type="transmembrane region" description="Helical" evidence="1">
    <location>
        <begin position="38"/>
        <end position="59"/>
    </location>
</feature>
<dbReference type="EMBL" id="CP002467">
    <property type="protein sequence ID" value="ADV84642.1"/>
    <property type="molecule type" value="Genomic_DNA"/>
</dbReference>
<keyword evidence="1" id="KW-0812">Transmembrane</keyword>
<name>E8V2U5_TERSS</name>
<feature type="transmembrane region" description="Helical" evidence="1">
    <location>
        <begin position="12"/>
        <end position="32"/>
    </location>
</feature>
<accession>E8V2U5</accession>
<keyword evidence="1" id="KW-1133">Transmembrane helix</keyword>
<keyword evidence="1" id="KW-0472">Membrane</keyword>
<protein>
    <submittedName>
        <fullName evidence="2">Uncharacterized protein</fullName>
    </submittedName>
</protein>
<evidence type="ECO:0000313" key="3">
    <source>
        <dbReference type="Proteomes" id="UP000006844"/>
    </source>
</evidence>
<dbReference type="STRING" id="401053.AciPR4_3893"/>
<evidence type="ECO:0000313" key="2">
    <source>
        <dbReference type="EMBL" id="ADV84642.1"/>
    </source>
</evidence>
<dbReference type="AlphaFoldDB" id="E8V2U5"/>
<gene>
    <name evidence="2" type="ordered locus">AciPR4_3893</name>
</gene>
<evidence type="ECO:0000256" key="1">
    <source>
        <dbReference type="SAM" id="Phobius"/>
    </source>
</evidence>
<dbReference type="HOGENOM" id="CLU_2095700_0_0_0"/>
<organism evidence="2 3">
    <name type="scientific">Terriglobus saanensis (strain ATCC BAA-1853 / DSM 23119 / SP1PR4)</name>
    <dbReference type="NCBI Taxonomy" id="401053"/>
    <lineage>
        <taxon>Bacteria</taxon>
        <taxon>Pseudomonadati</taxon>
        <taxon>Acidobacteriota</taxon>
        <taxon>Terriglobia</taxon>
        <taxon>Terriglobales</taxon>
        <taxon>Acidobacteriaceae</taxon>
        <taxon>Terriglobus</taxon>
    </lineage>
</organism>
<dbReference type="RefSeq" id="WP_013570372.1">
    <property type="nucleotide sequence ID" value="NC_014963.1"/>
</dbReference>
<proteinExistence type="predicted"/>